<evidence type="ECO:0000256" key="2">
    <source>
        <dbReference type="ARBA" id="ARBA00022692"/>
    </source>
</evidence>
<comment type="subcellular location">
    <subcellularLocation>
        <location evidence="1">Membrane</location>
        <topology evidence="1">Multi-pass membrane protein</topology>
    </subcellularLocation>
</comment>
<feature type="transmembrane region" description="Helical" evidence="6">
    <location>
        <begin position="239"/>
        <end position="256"/>
    </location>
</feature>
<feature type="non-terminal residue" evidence="7">
    <location>
        <position position="1"/>
    </location>
</feature>
<feature type="region of interest" description="Disordered" evidence="5">
    <location>
        <begin position="339"/>
        <end position="365"/>
    </location>
</feature>
<feature type="transmembrane region" description="Helical" evidence="6">
    <location>
        <begin position="309"/>
        <end position="329"/>
    </location>
</feature>
<comment type="caution">
    <text evidence="7">The sequence shown here is derived from an EMBL/GenBank/DDBJ whole genome shotgun (WGS) entry which is preliminary data.</text>
</comment>
<protein>
    <submittedName>
        <fullName evidence="7">OSTA protein</fullName>
    </submittedName>
</protein>
<dbReference type="PANTHER" id="PTHR23423">
    <property type="entry name" value="ORGANIC SOLUTE TRANSPORTER-RELATED"/>
    <property type="match status" value="1"/>
</dbReference>
<evidence type="ECO:0000256" key="1">
    <source>
        <dbReference type="ARBA" id="ARBA00004141"/>
    </source>
</evidence>
<feature type="transmembrane region" description="Helical" evidence="6">
    <location>
        <begin position="268"/>
        <end position="289"/>
    </location>
</feature>
<gene>
    <name evidence="7" type="primary">Slc51a_0</name>
    <name evidence="7" type="ORF">GTO96_0013751</name>
</gene>
<dbReference type="Pfam" id="PF03619">
    <property type="entry name" value="Solute_trans_a"/>
    <property type="match status" value="1"/>
</dbReference>
<keyword evidence="3 6" id="KW-1133">Transmembrane helix</keyword>
<proteinExistence type="predicted"/>
<dbReference type="EMBL" id="JAATIS010008602">
    <property type="protein sequence ID" value="KAG2457225.1"/>
    <property type="molecule type" value="Genomic_DNA"/>
</dbReference>
<reference evidence="7 8" key="1">
    <citation type="journal article" date="2021" name="Cell">
        <title>Tracing the genetic footprints of vertebrate landing in non-teleost ray-finned fishes.</title>
        <authorList>
            <person name="Bi X."/>
            <person name="Wang K."/>
            <person name="Yang L."/>
            <person name="Pan H."/>
            <person name="Jiang H."/>
            <person name="Wei Q."/>
            <person name="Fang M."/>
            <person name="Yu H."/>
            <person name="Zhu C."/>
            <person name="Cai Y."/>
            <person name="He Y."/>
            <person name="Gan X."/>
            <person name="Zeng H."/>
            <person name="Yu D."/>
            <person name="Zhu Y."/>
            <person name="Jiang H."/>
            <person name="Qiu Q."/>
            <person name="Yang H."/>
            <person name="Zhang Y.E."/>
            <person name="Wang W."/>
            <person name="Zhu M."/>
            <person name="He S."/>
            <person name="Zhang G."/>
        </authorList>
    </citation>
    <scope>NUCLEOTIDE SEQUENCE [LARGE SCALE GENOMIC DNA]</scope>
    <source>
        <strain evidence="7">Bchr_013</strain>
    </source>
</reference>
<evidence type="ECO:0000256" key="6">
    <source>
        <dbReference type="SAM" id="Phobius"/>
    </source>
</evidence>
<dbReference type="GO" id="GO:0016020">
    <property type="term" value="C:membrane"/>
    <property type="evidence" value="ECO:0007669"/>
    <property type="project" value="UniProtKB-SubCell"/>
</dbReference>
<sequence>MLLTLKEIVQIGHKGQMKNMRYRMLLTLTNIVPAVHKRLKKLEQPQMQHGLKEIEQLMPCGGRKGLDTFGILLRSGLTLMTFISLLVYTEEVVYFFQKFPNPKKTSIIWVTGAAPVIGTAACFGMWIPRSTLITDLTSATYFAIVIHKFLIMMIEECGGDDEFLERCANDTLKISTGPCCCCCPCLPYPKITRISVEGLKIVPVSEVFFATATVHCAFIPFKLLSITCATIWINPFVGILTIIALWPVGIMFKHLAPVLKSKNIIAKYALHQSILILSQLQASIINILAMNGVIACSPPFSSNARGTAMNQQLLIIEMFIITLTSRAFYRRRYEELNSVDQHEEDNQGNAKIQLNGPPLDGQDYA</sequence>
<keyword evidence="4 6" id="KW-0472">Membrane</keyword>
<organism evidence="7 8">
    <name type="scientific">Polypterus senegalus</name>
    <name type="common">Senegal bichir</name>
    <dbReference type="NCBI Taxonomy" id="55291"/>
    <lineage>
        <taxon>Eukaryota</taxon>
        <taxon>Metazoa</taxon>
        <taxon>Chordata</taxon>
        <taxon>Craniata</taxon>
        <taxon>Vertebrata</taxon>
        <taxon>Euteleostomi</taxon>
        <taxon>Actinopterygii</taxon>
        <taxon>Polypteriformes</taxon>
        <taxon>Polypteridae</taxon>
        <taxon>Polypterus</taxon>
    </lineage>
</organism>
<name>A0A8X7WX98_POLSE</name>
<feature type="non-terminal residue" evidence="7">
    <location>
        <position position="365"/>
    </location>
</feature>
<keyword evidence="8" id="KW-1185">Reference proteome</keyword>
<feature type="transmembrane region" description="Helical" evidence="6">
    <location>
        <begin position="108"/>
        <end position="127"/>
    </location>
</feature>
<evidence type="ECO:0000313" key="7">
    <source>
        <dbReference type="EMBL" id="KAG2457225.1"/>
    </source>
</evidence>
<dbReference type="SMART" id="SM01417">
    <property type="entry name" value="Solute_trans_a"/>
    <property type="match status" value="1"/>
</dbReference>
<dbReference type="AlphaFoldDB" id="A0A8X7WX98"/>
<evidence type="ECO:0000256" key="5">
    <source>
        <dbReference type="SAM" id="MobiDB-lite"/>
    </source>
</evidence>
<dbReference type="Proteomes" id="UP000886611">
    <property type="component" value="Unassembled WGS sequence"/>
</dbReference>
<accession>A0A8X7WX98</accession>
<evidence type="ECO:0000313" key="8">
    <source>
        <dbReference type="Proteomes" id="UP000886611"/>
    </source>
</evidence>
<dbReference type="InterPro" id="IPR005178">
    <property type="entry name" value="Ostalpha/TMEM184C"/>
</dbReference>
<evidence type="ECO:0000256" key="3">
    <source>
        <dbReference type="ARBA" id="ARBA00022989"/>
    </source>
</evidence>
<feature type="transmembrane region" description="Helical" evidence="6">
    <location>
        <begin position="71"/>
        <end position="88"/>
    </location>
</feature>
<evidence type="ECO:0000256" key="4">
    <source>
        <dbReference type="ARBA" id="ARBA00023136"/>
    </source>
</evidence>
<keyword evidence="2 6" id="KW-0812">Transmembrane</keyword>